<gene>
    <name evidence="1" type="ORF">GA0070563_106113</name>
</gene>
<accession>A0A1C4YGN0</accession>
<evidence type="ECO:0000313" key="2">
    <source>
        <dbReference type="Proteomes" id="UP000183585"/>
    </source>
</evidence>
<dbReference type="Proteomes" id="UP000183585">
    <property type="component" value="Unassembled WGS sequence"/>
</dbReference>
<name>A0A1C4YGN0_9ACTN</name>
<sequence length="442" mass="49687">MIRLPNPMLDQDRVAMLQARTPLRHVLVPQWPREQKELPQVELEVRWVRFSTLNHRTRAEQHRESHLAGQPDLFTADPLGPAAQDAQYRILTGQEGFKALKEDLKDRGQQDPAIITAEGVLINGNRRAAALRSLYQDDDWLKARYVQCLVLPDDAQPDELVDLEAELQIARDFKQDYSWINEAFLIEELYDREGKNFERVAQRMHSDSTRVQNLHEKLQQVHQLVDLAKGARLHVDFTDNESAFAELARHIRNKPPGEADSVRAAYFLGTLANVEYRKLRHLQRADAAELIQREIEQDPALKPVLDAAQSAPAPGPGGDLLDDLLGDDPPSQPLNKLLGLVAAQRSNESLKLGNGEKIPAHQVLSSLRSAITAVANEAEDEAADQSAAKAPIIQANKVINGLKRIRKVLPKARAQAEWDEHAFALKLVEIERLLDEVEGRQA</sequence>
<dbReference type="EMBL" id="FMCT01000006">
    <property type="protein sequence ID" value="SCF19830.1"/>
    <property type="molecule type" value="Genomic_DNA"/>
</dbReference>
<keyword evidence="2" id="KW-1185">Reference proteome</keyword>
<proteinExistence type="predicted"/>
<dbReference type="SUPFAM" id="SSF110849">
    <property type="entry name" value="ParB/Sulfiredoxin"/>
    <property type="match status" value="1"/>
</dbReference>
<dbReference type="InterPro" id="IPR036086">
    <property type="entry name" value="ParB/Sulfiredoxin_sf"/>
</dbReference>
<protein>
    <submittedName>
        <fullName evidence="1">ParB-like nuclease domain-containing protein</fullName>
    </submittedName>
</protein>
<organism evidence="1 2">
    <name type="scientific">Micromonospora carbonacea</name>
    <dbReference type="NCBI Taxonomy" id="47853"/>
    <lineage>
        <taxon>Bacteria</taxon>
        <taxon>Bacillati</taxon>
        <taxon>Actinomycetota</taxon>
        <taxon>Actinomycetes</taxon>
        <taxon>Micromonosporales</taxon>
        <taxon>Micromonosporaceae</taxon>
        <taxon>Micromonospora</taxon>
    </lineage>
</organism>
<evidence type="ECO:0000313" key="1">
    <source>
        <dbReference type="EMBL" id="SCF19830.1"/>
    </source>
</evidence>
<reference evidence="2" key="1">
    <citation type="submission" date="2016-06" db="EMBL/GenBank/DDBJ databases">
        <authorList>
            <person name="Varghese N."/>
            <person name="Submissions Spin"/>
        </authorList>
    </citation>
    <scope>NUCLEOTIDE SEQUENCE [LARGE SCALE GENOMIC DNA]</scope>
    <source>
        <strain evidence="2">DSM 43168</strain>
    </source>
</reference>
<dbReference type="AlphaFoldDB" id="A0A1C4YGN0"/>